<feature type="domain" description="HTH tetR-type" evidence="5">
    <location>
        <begin position="12"/>
        <end position="72"/>
    </location>
</feature>
<evidence type="ECO:0000313" key="6">
    <source>
        <dbReference type="EMBL" id="TDC21819.1"/>
    </source>
</evidence>
<dbReference type="PANTHER" id="PTHR30055">
    <property type="entry name" value="HTH-TYPE TRANSCRIPTIONAL REGULATOR RUTR"/>
    <property type="match status" value="1"/>
</dbReference>
<keyword evidence="2 4" id="KW-0238">DNA-binding</keyword>
<dbReference type="Pfam" id="PF00440">
    <property type="entry name" value="TetR_N"/>
    <property type="match status" value="1"/>
</dbReference>
<organism evidence="6 7">
    <name type="scientific">Kribbella albertanoniae</name>
    <dbReference type="NCBI Taxonomy" id="1266829"/>
    <lineage>
        <taxon>Bacteria</taxon>
        <taxon>Bacillati</taxon>
        <taxon>Actinomycetota</taxon>
        <taxon>Actinomycetes</taxon>
        <taxon>Propionibacteriales</taxon>
        <taxon>Kribbellaceae</taxon>
        <taxon>Kribbella</taxon>
    </lineage>
</organism>
<dbReference type="RefSeq" id="WP_132413331.1">
    <property type="nucleotide sequence ID" value="NZ_SMKA01000207.1"/>
</dbReference>
<reference evidence="6 7" key="1">
    <citation type="submission" date="2019-03" db="EMBL/GenBank/DDBJ databases">
        <title>Draft genome sequences of novel Actinobacteria.</title>
        <authorList>
            <person name="Sahin N."/>
            <person name="Ay H."/>
            <person name="Saygin H."/>
        </authorList>
    </citation>
    <scope>NUCLEOTIDE SEQUENCE [LARGE SCALE GENOMIC DNA]</scope>
    <source>
        <strain evidence="6 7">JCM 30547</strain>
    </source>
</reference>
<gene>
    <name evidence="6" type="ORF">E1261_32365</name>
</gene>
<keyword evidence="7" id="KW-1185">Reference proteome</keyword>
<dbReference type="GO" id="GO:0000976">
    <property type="term" value="F:transcription cis-regulatory region binding"/>
    <property type="evidence" value="ECO:0007669"/>
    <property type="project" value="TreeGrafter"/>
</dbReference>
<dbReference type="GO" id="GO:0003700">
    <property type="term" value="F:DNA-binding transcription factor activity"/>
    <property type="evidence" value="ECO:0007669"/>
    <property type="project" value="TreeGrafter"/>
</dbReference>
<comment type="caution">
    <text evidence="6">The sequence shown here is derived from an EMBL/GenBank/DDBJ whole genome shotgun (WGS) entry which is preliminary data.</text>
</comment>
<dbReference type="InterPro" id="IPR001647">
    <property type="entry name" value="HTH_TetR"/>
</dbReference>
<dbReference type="AlphaFoldDB" id="A0A4R4PIU5"/>
<dbReference type="SUPFAM" id="SSF48498">
    <property type="entry name" value="Tetracyclin repressor-like, C-terminal domain"/>
    <property type="match status" value="1"/>
</dbReference>
<accession>A0A4R4PIU5</accession>
<dbReference type="EMBL" id="SMKA01000207">
    <property type="protein sequence ID" value="TDC21819.1"/>
    <property type="molecule type" value="Genomic_DNA"/>
</dbReference>
<dbReference type="PRINTS" id="PR00455">
    <property type="entry name" value="HTHTETR"/>
</dbReference>
<dbReference type="InterPro" id="IPR009057">
    <property type="entry name" value="Homeodomain-like_sf"/>
</dbReference>
<dbReference type="InterPro" id="IPR023772">
    <property type="entry name" value="DNA-bd_HTH_TetR-type_CS"/>
</dbReference>
<evidence type="ECO:0000256" key="2">
    <source>
        <dbReference type="ARBA" id="ARBA00023125"/>
    </source>
</evidence>
<dbReference type="Pfam" id="PF21935">
    <property type="entry name" value="TetR_C_45"/>
    <property type="match status" value="1"/>
</dbReference>
<evidence type="ECO:0000256" key="4">
    <source>
        <dbReference type="PROSITE-ProRule" id="PRU00335"/>
    </source>
</evidence>
<keyword evidence="3" id="KW-0804">Transcription</keyword>
<dbReference type="PROSITE" id="PS50977">
    <property type="entry name" value="HTH_TETR_2"/>
    <property type="match status" value="1"/>
</dbReference>
<dbReference type="NCBIfam" id="NF041196">
    <property type="entry name" value="ScbR_bind_reg"/>
    <property type="match status" value="1"/>
</dbReference>
<dbReference type="Proteomes" id="UP000295075">
    <property type="component" value="Unassembled WGS sequence"/>
</dbReference>
<evidence type="ECO:0000256" key="1">
    <source>
        <dbReference type="ARBA" id="ARBA00023015"/>
    </source>
</evidence>
<dbReference type="PROSITE" id="PS01081">
    <property type="entry name" value="HTH_TETR_1"/>
    <property type="match status" value="1"/>
</dbReference>
<evidence type="ECO:0000256" key="3">
    <source>
        <dbReference type="ARBA" id="ARBA00023163"/>
    </source>
</evidence>
<evidence type="ECO:0000313" key="7">
    <source>
        <dbReference type="Proteomes" id="UP000295075"/>
    </source>
</evidence>
<dbReference type="SUPFAM" id="SSF46689">
    <property type="entry name" value="Homeodomain-like"/>
    <property type="match status" value="1"/>
</dbReference>
<protein>
    <submittedName>
        <fullName evidence="6">TetR/AcrR family transcriptional regulator</fullName>
    </submittedName>
</protein>
<dbReference type="InterPro" id="IPR050109">
    <property type="entry name" value="HTH-type_TetR-like_transc_reg"/>
</dbReference>
<dbReference type="InterPro" id="IPR036271">
    <property type="entry name" value="Tet_transcr_reg_TetR-rel_C_sf"/>
</dbReference>
<feature type="DNA-binding region" description="H-T-H motif" evidence="4">
    <location>
        <begin position="35"/>
        <end position="54"/>
    </location>
</feature>
<dbReference type="Gene3D" id="1.10.357.10">
    <property type="entry name" value="Tetracycline Repressor, domain 2"/>
    <property type="match status" value="1"/>
</dbReference>
<dbReference type="InterPro" id="IPR047923">
    <property type="entry name" value="ArpA-like"/>
</dbReference>
<name>A0A4R4PIU5_9ACTN</name>
<dbReference type="OrthoDB" id="9814200at2"/>
<evidence type="ECO:0000259" key="5">
    <source>
        <dbReference type="PROSITE" id="PS50977"/>
    </source>
</evidence>
<dbReference type="PANTHER" id="PTHR30055:SF234">
    <property type="entry name" value="HTH-TYPE TRANSCRIPTIONAL REGULATOR BETI"/>
    <property type="match status" value="1"/>
</dbReference>
<sequence>MAPRVVKQARAERTRAAVMLAAAEVFAENGFSGASVMKIADRAGVTLGGVYFHFRSKEELARAIVAGQPEFVVPPEGSHGLQRAIDVTRTWARQLAESPMLRAGARLVWEQDRFMPAGENSHQQWTGLMAADLQSAVDDGELKPEVDIQAIARMIVNACTGAQMHSYVETAHEDLVDRVEEIWRCLLPALGVSDECKGIKGIGRE</sequence>
<proteinExistence type="predicted"/>
<dbReference type="InterPro" id="IPR054126">
    <property type="entry name" value="CprB_TetR_C"/>
</dbReference>
<keyword evidence="1" id="KW-0805">Transcription regulation</keyword>